<keyword evidence="7 11" id="KW-0472">Membrane</keyword>
<dbReference type="PANTHER" id="PTHR11403">
    <property type="entry name" value="CYTOCHROME C OXIDASE SUBUNIT III"/>
    <property type="match status" value="1"/>
</dbReference>
<feature type="transmembrane region" description="Helical" evidence="11">
    <location>
        <begin position="149"/>
        <end position="168"/>
    </location>
</feature>
<keyword evidence="5" id="KW-1278">Translocase</keyword>
<dbReference type="OrthoDB" id="9810850at2"/>
<dbReference type="SUPFAM" id="SSF81452">
    <property type="entry name" value="Cytochrome c oxidase subunit III-like"/>
    <property type="match status" value="1"/>
</dbReference>
<evidence type="ECO:0000256" key="1">
    <source>
        <dbReference type="ARBA" id="ARBA00004141"/>
    </source>
</evidence>
<evidence type="ECO:0000256" key="11">
    <source>
        <dbReference type="SAM" id="Phobius"/>
    </source>
</evidence>
<evidence type="ECO:0000313" key="13">
    <source>
        <dbReference type="EMBL" id="CUA81964.1"/>
    </source>
</evidence>
<dbReference type="PROSITE" id="PS50253">
    <property type="entry name" value="COX3"/>
    <property type="match status" value="1"/>
</dbReference>
<keyword evidence="4 10" id="KW-0812">Transmembrane</keyword>
<evidence type="ECO:0000256" key="8">
    <source>
        <dbReference type="ARBA" id="ARBA00031400"/>
    </source>
</evidence>
<evidence type="ECO:0000256" key="3">
    <source>
        <dbReference type="ARBA" id="ARBA00012949"/>
    </source>
</evidence>
<proteinExistence type="inferred from homology"/>
<dbReference type="GO" id="GO:0005886">
    <property type="term" value="C:plasma membrane"/>
    <property type="evidence" value="ECO:0007669"/>
    <property type="project" value="UniProtKB-SubCell"/>
</dbReference>
<feature type="transmembrane region" description="Helical" evidence="11">
    <location>
        <begin position="86"/>
        <end position="110"/>
    </location>
</feature>
<reference evidence="14" key="1">
    <citation type="submission" date="2015-08" db="EMBL/GenBank/DDBJ databases">
        <authorList>
            <person name="Varghese N."/>
        </authorList>
    </citation>
    <scope>NUCLEOTIDE SEQUENCE [LARGE SCALE GENOMIC DNA]</scope>
    <source>
        <strain evidence="14">DSM 17901</strain>
    </source>
</reference>
<feature type="transmembrane region" description="Helical" evidence="11">
    <location>
        <begin position="221"/>
        <end position="246"/>
    </location>
</feature>
<evidence type="ECO:0000256" key="2">
    <source>
        <dbReference type="ARBA" id="ARBA00010581"/>
    </source>
</evidence>
<dbReference type="RefSeq" id="WP_054286267.1">
    <property type="nucleotide sequence ID" value="NZ_CYHA01000001.1"/>
</dbReference>
<evidence type="ECO:0000259" key="12">
    <source>
        <dbReference type="PROSITE" id="PS50253"/>
    </source>
</evidence>
<keyword evidence="6 11" id="KW-1133">Transmembrane helix</keyword>
<evidence type="ECO:0000256" key="9">
    <source>
        <dbReference type="ARBA" id="ARBA00031625"/>
    </source>
</evidence>
<dbReference type="Gene3D" id="1.20.120.80">
    <property type="entry name" value="Cytochrome c oxidase, subunit III, four-helix bundle"/>
    <property type="match status" value="1"/>
</dbReference>
<feature type="domain" description="Heme-copper oxidase subunit III family profile" evidence="12">
    <location>
        <begin position="6"/>
        <end position="285"/>
    </location>
</feature>
<dbReference type="Gene3D" id="1.10.287.70">
    <property type="match status" value="1"/>
</dbReference>
<feature type="transmembrane region" description="Helical" evidence="11">
    <location>
        <begin position="20"/>
        <end position="38"/>
    </location>
</feature>
<keyword evidence="14" id="KW-1185">Reference proteome</keyword>
<dbReference type="InterPro" id="IPR024791">
    <property type="entry name" value="Cyt_c/ubiquinol_Oxase_su3"/>
</dbReference>
<dbReference type="FunFam" id="1.20.120.80:FF:000003">
    <property type="entry name" value="Cytochrome c oxidase subunit 3"/>
    <property type="match status" value="1"/>
</dbReference>
<dbReference type="AlphaFoldDB" id="A0A0K6GT80"/>
<accession>A0A0K6GT80</accession>
<comment type="subcellular location">
    <subcellularLocation>
        <location evidence="10">Cell membrane</location>
        <topology evidence="10">Multi-pass membrane protein</topology>
    </subcellularLocation>
    <subcellularLocation>
        <location evidence="1">Membrane</location>
        <topology evidence="1">Multi-pass membrane protein</topology>
    </subcellularLocation>
</comment>
<dbReference type="Proteomes" id="UP000243535">
    <property type="component" value="Unassembled WGS sequence"/>
</dbReference>
<feature type="transmembrane region" description="Helical" evidence="11">
    <location>
        <begin position="45"/>
        <end position="66"/>
    </location>
</feature>
<feature type="transmembrane region" description="Helical" evidence="11">
    <location>
        <begin position="180"/>
        <end position="201"/>
    </location>
</feature>
<dbReference type="CDD" id="cd01665">
    <property type="entry name" value="Cyt_c_Oxidase_III"/>
    <property type="match status" value="1"/>
</dbReference>
<dbReference type="InterPro" id="IPR035973">
    <property type="entry name" value="Cyt_c_oxidase_su3-like_sf"/>
</dbReference>
<evidence type="ECO:0000313" key="14">
    <source>
        <dbReference type="Proteomes" id="UP000243535"/>
    </source>
</evidence>
<evidence type="ECO:0000256" key="10">
    <source>
        <dbReference type="RuleBase" id="RU003376"/>
    </source>
</evidence>
<dbReference type="InterPro" id="IPR013833">
    <property type="entry name" value="Cyt_c_oxidase_su3_a-hlx"/>
</dbReference>
<dbReference type="EC" id="7.1.1.9" evidence="3"/>
<protein>
    <recommendedName>
        <fullName evidence="3">cytochrome-c oxidase</fullName>
        <ecNumber evidence="3">7.1.1.9</ecNumber>
    </recommendedName>
    <alternativeName>
        <fullName evidence="8">Cytochrome aa3 subunit 3</fullName>
    </alternativeName>
    <alternativeName>
        <fullName evidence="9">Cytochrome c oxidase polypeptide III</fullName>
    </alternativeName>
</protein>
<evidence type="ECO:0000256" key="6">
    <source>
        <dbReference type="ARBA" id="ARBA00022989"/>
    </source>
</evidence>
<organism evidence="13 14">
    <name type="scientific">Gulbenkiania indica</name>
    <dbReference type="NCBI Taxonomy" id="375574"/>
    <lineage>
        <taxon>Bacteria</taxon>
        <taxon>Pseudomonadati</taxon>
        <taxon>Pseudomonadota</taxon>
        <taxon>Betaproteobacteria</taxon>
        <taxon>Neisseriales</taxon>
        <taxon>Chromobacteriaceae</taxon>
        <taxon>Gulbenkiania</taxon>
    </lineage>
</organism>
<name>A0A0K6GT80_9NEIS</name>
<dbReference type="PANTHER" id="PTHR11403:SF7">
    <property type="entry name" value="CYTOCHROME C OXIDASE SUBUNIT 3"/>
    <property type="match status" value="1"/>
</dbReference>
<evidence type="ECO:0000256" key="7">
    <source>
        <dbReference type="ARBA" id="ARBA00023136"/>
    </source>
</evidence>
<evidence type="ECO:0000256" key="4">
    <source>
        <dbReference type="ARBA" id="ARBA00022692"/>
    </source>
</evidence>
<gene>
    <name evidence="13" type="ORF">Ga0061063_0812</name>
</gene>
<dbReference type="InterPro" id="IPR000298">
    <property type="entry name" value="Cyt_c_oxidase-like_su3"/>
</dbReference>
<dbReference type="InterPro" id="IPR033945">
    <property type="entry name" value="Cyt_c_oxase_su3_dom"/>
</dbReference>
<dbReference type="Pfam" id="PF00510">
    <property type="entry name" value="COX3"/>
    <property type="match status" value="1"/>
</dbReference>
<dbReference type="GO" id="GO:0004129">
    <property type="term" value="F:cytochrome-c oxidase activity"/>
    <property type="evidence" value="ECO:0007669"/>
    <property type="project" value="UniProtKB-EC"/>
</dbReference>
<sequence length="285" mass="32451">MQTTVESRHYFVPEPSHWPIIGSLALFCMGLGAAFAINEMPVGSFVLAAGVALLVWMLFGWFGDVIREGLRGLYHAQEDMSFRWGMGWFIFSEVMFFGALFGALFYVRVISLPELGNMQHKLLYPEFVPSWPLVSGPGIQATYEAMQAWGLPAINTLILLTSGATVTWAHWGMLRGHRRVLSTGLLLTVILGVVFLTLQMWEYSHALHELNLTLASGAYGMTFYMLTGFHGLHVLLGTLILAVVWLRVRRGHFDERHHFAFEAAAWYWHFVDVVWLMLFVFVYWL</sequence>
<dbReference type="GO" id="GO:0019646">
    <property type="term" value="P:aerobic electron transport chain"/>
    <property type="evidence" value="ECO:0007669"/>
    <property type="project" value="InterPro"/>
</dbReference>
<comment type="similarity">
    <text evidence="2 10">Belongs to the cytochrome c oxidase subunit 3 family.</text>
</comment>
<dbReference type="STRING" id="375574.GCA_001418035_00611"/>
<feature type="transmembrane region" description="Helical" evidence="11">
    <location>
        <begin position="266"/>
        <end position="284"/>
    </location>
</feature>
<evidence type="ECO:0000256" key="5">
    <source>
        <dbReference type="ARBA" id="ARBA00022967"/>
    </source>
</evidence>
<dbReference type="EMBL" id="CYHA01000001">
    <property type="protein sequence ID" value="CUA81964.1"/>
    <property type="molecule type" value="Genomic_DNA"/>
</dbReference>